<dbReference type="PANTHER" id="PTHR47941">
    <property type="entry name" value="PENTATRICOPEPTIDE REPEAT-CONTAINING PROTEIN 3, MITOCHONDRIAL"/>
    <property type="match status" value="1"/>
</dbReference>
<dbReference type="NCBIfam" id="TIGR00756">
    <property type="entry name" value="PPR"/>
    <property type="match status" value="3"/>
</dbReference>
<dbReference type="PROSITE" id="PS51375">
    <property type="entry name" value="PPR"/>
    <property type="match status" value="4"/>
</dbReference>
<gene>
    <name evidence="4" type="ORF">OIU77_009364</name>
</gene>
<feature type="repeat" description="PPR" evidence="3">
    <location>
        <begin position="196"/>
        <end position="230"/>
    </location>
</feature>
<dbReference type="Gene3D" id="1.25.40.10">
    <property type="entry name" value="Tetratricopeptide repeat domain"/>
    <property type="match status" value="2"/>
</dbReference>
<dbReference type="Proteomes" id="UP001141253">
    <property type="component" value="Chromosome 11"/>
</dbReference>
<protein>
    <recommendedName>
        <fullName evidence="6">Pentatricopeptide repeat-containing protein</fullName>
    </recommendedName>
</protein>
<dbReference type="InterPro" id="IPR011990">
    <property type="entry name" value="TPR-like_helical_dom_sf"/>
</dbReference>
<keyword evidence="5" id="KW-1185">Reference proteome</keyword>
<evidence type="ECO:0008006" key="6">
    <source>
        <dbReference type="Google" id="ProtNLM"/>
    </source>
</evidence>
<accession>A0ABQ9AE11</accession>
<evidence type="ECO:0000256" key="3">
    <source>
        <dbReference type="PROSITE-ProRule" id="PRU00708"/>
    </source>
</evidence>
<dbReference type="EMBL" id="JAPFFI010000021">
    <property type="protein sequence ID" value="KAJ6333478.1"/>
    <property type="molecule type" value="Genomic_DNA"/>
</dbReference>
<keyword evidence="2" id="KW-0677">Repeat</keyword>
<feature type="repeat" description="PPR" evidence="3">
    <location>
        <begin position="161"/>
        <end position="195"/>
    </location>
</feature>
<sequence length="267" mass="30595">MGVKTLLKWSKQITPSKVEQLLRAERDLRKVKIIFDSASAEYSNGFRHDHTTFGVMISKLVSANEFRPAEEMLNRMKEEKCRVTEEIFLSICRGYGRVHLPLDAIRVFHKMNDFGCKPTDKSYISVFAILVEENQLKEAATYLDEMILGQISPNRVTWSLHVKLNNTVVQGLCTNGNLNRAFQLYLGMRTRGISIDAGTFDSLVKCFCKKGDLHKSVRIFDEMVLDGCVPDHGIWSAVVGGFWDRRKVREAFELIVVELMNEFVEHE</sequence>
<dbReference type="InterPro" id="IPR002885">
    <property type="entry name" value="PPR_rpt"/>
</dbReference>
<name>A0ABQ9AE11_9ROSI</name>
<reference evidence="4" key="1">
    <citation type="submission" date="2022-10" db="EMBL/GenBank/DDBJ databases">
        <authorList>
            <person name="Hyden B.L."/>
            <person name="Feng K."/>
            <person name="Yates T."/>
            <person name="Jawdy S."/>
            <person name="Smart L.B."/>
            <person name="Muchero W."/>
        </authorList>
    </citation>
    <scope>NUCLEOTIDE SEQUENCE</scope>
    <source>
        <tissue evidence="4">Shoot tip</tissue>
    </source>
</reference>
<evidence type="ECO:0000256" key="1">
    <source>
        <dbReference type="ARBA" id="ARBA00007626"/>
    </source>
</evidence>
<evidence type="ECO:0000313" key="5">
    <source>
        <dbReference type="Proteomes" id="UP001141253"/>
    </source>
</evidence>
<dbReference type="Pfam" id="PF01535">
    <property type="entry name" value="PPR"/>
    <property type="match status" value="2"/>
</dbReference>
<evidence type="ECO:0000313" key="4">
    <source>
        <dbReference type="EMBL" id="KAJ6333478.1"/>
    </source>
</evidence>
<comment type="similarity">
    <text evidence="1">Belongs to the PPR family. P subfamily.</text>
</comment>
<reference evidence="4" key="2">
    <citation type="journal article" date="2023" name="Int. J. Mol. Sci.">
        <title>De Novo Assembly and Annotation of 11 Diverse Shrub Willow (Salix) Genomes Reveals Novel Gene Organization in Sex-Linked Regions.</title>
        <authorList>
            <person name="Hyden B."/>
            <person name="Feng K."/>
            <person name="Yates T.B."/>
            <person name="Jawdy S."/>
            <person name="Cereghino C."/>
            <person name="Smart L.B."/>
            <person name="Muchero W."/>
        </authorList>
    </citation>
    <scope>NUCLEOTIDE SEQUENCE</scope>
    <source>
        <tissue evidence="4">Shoot tip</tissue>
    </source>
</reference>
<dbReference type="Pfam" id="PF13041">
    <property type="entry name" value="PPR_2"/>
    <property type="match status" value="1"/>
</dbReference>
<feature type="repeat" description="PPR" evidence="3">
    <location>
        <begin position="84"/>
        <end position="118"/>
    </location>
</feature>
<comment type="caution">
    <text evidence="4">The sequence shown here is derived from an EMBL/GenBank/DDBJ whole genome shotgun (WGS) entry which is preliminary data.</text>
</comment>
<organism evidence="4 5">
    <name type="scientific">Salix suchowensis</name>
    <dbReference type="NCBI Taxonomy" id="1278906"/>
    <lineage>
        <taxon>Eukaryota</taxon>
        <taxon>Viridiplantae</taxon>
        <taxon>Streptophyta</taxon>
        <taxon>Embryophyta</taxon>
        <taxon>Tracheophyta</taxon>
        <taxon>Spermatophyta</taxon>
        <taxon>Magnoliopsida</taxon>
        <taxon>eudicotyledons</taxon>
        <taxon>Gunneridae</taxon>
        <taxon>Pentapetalae</taxon>
        <taxon>rosids</taxon>
        <taxon>fabids</taxon>
        <taxon>Malpighiales</taxon>
        <taxon>Salicaceae</taxon>
        <taxon>Saliceae</taxon>
        <taxon>Salix</taxon>
    </lineage>
</organism>
<feature type="repeat" description="PPR" evidence="3">
    <location>
        <begin position="49"/>
        <end position="83"/>
    </location>
</feature>
<proteinExistence type="inferred from homology"/>
<evidence type="ECO:0000256" key="2">
    <source>
        <dbReference type="ARBA" id="ARBA00022737"/>
    </source>
</evidence>